<protein>
    <submittedName>
        <fullName evidence="3">Uncharacterized protein</fullName>
    </submittedName>
</protein>
<accession>A0ABV9ZPG4</accession>
<sequence length="531" mass="53411">MAGDDESRRDDHPDSGSDTDPDASATEVHRTSSTGSAPGSDAADAGDGATAVHPTAAASAAGNAGEGATAVHPTAASATPPADTETDSEADADADTPPDGIPQASRETMGGAAGTQRHDVPPGQTPGPWQPGPPAGPGTPAAPWAAAAGAPGTGGPGPWGTAAFPGPGGPGYPPPGQGPGGPYGYTGPFGPPPGTGAPGAGAPGPRRKGLLIGVAVAVVVLLLATTVVLLVTRRSPPSETLAATVADVRGWEGATYRGRLPDAGGAPANLEITVDREGNAAGTVTRDGGGRAEFVLAGREQAIRGDRAWWERDAPRPELAARLTDQWLSDAFTVLPRGLTSWEQPPNALADRLAAADVGEQEEVVVGGRDARVLTPGTDGRRVTVVDGEPPTLVEVDLPGFGQGRTTPVTVDRAAPAALATVADLARQAPTMKSYIVAITERPRLALTVEGGENTCRTPTCTVTVRLVNSGTIATTGTIIVTLNDVEVARHPFSSAPGSNLAFPTTANNPVYDQPGASISALWRARVEGGR</sequence>
<feature type="compositionally biased region" description="Low complexity" evidence="1">
    <location>
        <begin position="138"/>
        <end position="150"/>
    </location>
</feature>
<comment type="caution">
    <text evidence="3">The sequence shown here is derived from an EMBL/GenBank/DDBJ whole genome shotgun (WGS) entry which is preliminary data.</text>
</comment>
<keyword evidence="4" id="KW-1185">Reference proteome</keyword>
<proteinExistence type="predicted"/>
<gene>
    <name evidence="3" type="ORF">ACFPK1_29375</name>
</gene>
<evidence type="ECO:0000313" key="3">
    <source>
        <dbReference type="EMBL" id="MFC5142371.1"/>
    </source>
</evidence>
<dbReference type="RefSeq" id="WP_378024494.1">
    <property type="nucleotide sequence ID" value="NZ_JBHSKG010000023.1"/>
</dbReference>
<evidence type="ECO:0000313" key="4">
    <source>
        <dbReference type="Proteomes" id="UP001596175"/>
    </source>
</evidence>
<feature type="compositionally biased region" description="Pro residues" evidence="1">
    <location>
        <begin position="167"/>
        <end position="177"/>
    </location>
</feature>
<feature type="compositionally biased region" description="Pro residues" evidence="1">
    <location>
        <begin position="123"/>
        <end position="137"/>
    </location>
</feature>
<feature type="transmembrane region" description="Helical" evidence="2">
    <location>
        <begin position="210"/>
        <end position="231"/>
    </location>
</feature>
<feature type="compositionally biased region" description="Low complexity" evidence="1">
    <location>
        <begin position="31"/>
        <end position="83"/>
    </location>
</feature>
<reference evidence="4" key="1">
    <citation type="journal article" date="2019" name="Int. J. Syst. Evol. Microbiol.">
        <title>The Global Catalogue of Microorganisms (GCM) 10K type strain sequencing project: providing services to taxonomists for standard genome sequencing and annotation.</title>
        <authorList>
            <consortium name="The Broad Institute Genomics Platform"/>
            <consortium name="The Broad Institute Genome Sequencing Center for Infectious Disease"/>
            <person name="Wu L."/>
            <person name="Ma J."/>
        </authorList>
    </citation>
    <scope>NUCLEOTIDE SEQUENCE [LARGE SCALE GENOMIC DNA]</scope>
    <source>
        <strain evidence="4">XZYJ18</strain>
    </source>
</reference>
<feature type="compositionally biased region" description="Acidic residues" evidence="1">
    <location>
        <begin position="84"/>
        <end position="96"/>
    </location>
</feature>
<organism evidence="3 4">
    <name type="scientific">Actinomycetospora rhizophila</name>
    <dbReference type="NCBI Taxonomy" id="1416876"/>
    <lineage>
        <taxon>Bacteria</taxon>
        <taxon>Bacillati</taxon>
        <taxon>Actinomycetota</taxon>
        <taxon>Actinomycetes</taxon>
        <taxon>Pseudonocardiales</taxon>
        <taxon>Pseudonocardiaceae</taxon>
        <taxon>Actinomycetospora</taxon>
    </lineage>
</organism>
<feature type="compositionally biased region" description="Basic and acidic residues" evidence="1">
    <location>
        <begin position="1"/>
        <end position="15"/>
    </location>
</feature>
<keyword evidence="2" id="KW-0472">Membrane</keyword>
<feature type="region of interest" description="Disordered" evidence="1">
    <location>
        <begin position="1"/>
        <end position="203"/>
    </location>
</feature>
<keyword evidence="2" id="KW-1133">Transmembrane helix</keyword>
<keyword evidence="2" id="KW-0812">Transmembrane</keyword>
<name>A0ABV9ZPG4_9PSEU</name>
<dbReference type="Proteomes" id="UP001596175">
    <property type="component" value="Unassembled WGS sequence"/>
</dbReference>
<dbReference type="EMBL" id="JBHSKG010000023">
    <property type="protein sequence ID" value="MFC5142371.1"/>
    <property type="molecule type" value="Genomic_DNA"/>
</dbReference>
<evidence type="ECO:0000256" key="2">
    <source>
        <dbReference type="SAM" id="Phobius"/>
    </source>
</evidence>
<evidence type="ECO:0000256" key="1">
    <source>
        <dbReference type="SAM" id="MobiDB-lite"/>
    </source>
</evidence>